<evidence type="ECO:0000259" key="4">
    <source>
        <dbReference type="Pfam" id="PF01212"/>
    </source>
</evidence>
<dbReference type="SUPFAM" id="SSF53383">
    <property type="entry name" value="PLP-dependent transferases"/>
    <property type="match status" value="1"/>
</dbReference>
<organism evidence="5 6">
    <name type="scientific">Nonomuraea cypriaca</name>
    <dbReference type="NCBI Taxonomy" id="1187855"/>
    <lineage>
        <taxon>Bacteria</taxon>
        <taxon>Bacillati</taxon>
        <taxon>Actinomycetota</taxon>
        <taxon>Actinomycetes</taxon>
        <taxon>Streptosporangiales</taxon>
        <taxon>Streptosporangiaceae</taxon>
        <taxon>Nonomuraea</taxon>
    </lineage>
</organism>
<evidence type="ECO:0000256" key="1">
    <source>
        <dbReference type="ARBA" id="ARBA00001933"/>
    </source>
</evidence>
<dbReference type="InterPro" id="IPR015421">
    <property type="entry name" value="PyrdxlP-dep_Trfase_major"/>
</dbReference>
<dbReference type="GO" id="GO:0016829">
    <property type="term" value="F:lyase activity"/>
    <property type="evidence" value="ECO:0007669"/>
    <property type="project" value="InterPro"/>
</dbReference>
<comment type="cofactor">
    <cofactor evidence="1">
        <name>pyridoxal 5'-phosphate</name>
        <dbReference type="ChEBI" id="CHEBI:597326"/>
    </cofactor>
</comment>
<comment type="similarity">
    <text evidence="2">Belongs to the threonine aldolase family.</text>
</comment>
<reference evidence="5" key="1">
    <citation type="submission" date="2020-11" db="EMBL/GenBank/DDBJ databases">
        <title>Whole-genome analyses of Nonomuraea sp. K274.</title>
        <authorList>
            <person name="Veyisoglu A."/>
        </authorList>
    </citation>
    <scope>NUCLEOTIDE SEQUENCE</scope>
    <source>
        <strain evidence="5">K274</strain>
    </source>
</reference>
<evidence type="ECO:0000313" key="6">
    <source>
        <dbReference type="Proteomes" id="UP000605361"/>
    </source>
</evidence>
<dbReference type="EMBL" id="JADOGI010000511">
    <property type="protein sequence ID" value="MBF8194665.1"/>
    <property type="molecule type" value="Genomic_DNA"/>
</dbReference>
<evidence type="ECO:0000256" key="3">
    <source>
        <dbReference type="ARBA" id="ARBA00022898"/>
    </source>
</evidence>
<dbReference type="RefSeq" id="WP_195903475.1">
    <property type="nucleotide sequence ID" value="NZ_JADOGI010000511.1"/>
</dbReference>
<dbReference type="PANTHER" id="PTHR48097:SF5">
    <property type="entry name" value="LOW SPECIFICITY L-THREONINE ALDOLASE"/>
    <property type="match status" value="1"/>
</dbReference>
<keyword evidence="5" id="KW-0808">Transferase</keyword>
<evidence type="ECO:0000313" key="5">
    <source>
        <dbReference type="EMBL" id="MBF8194665.1"/>
    </source>
</evidence>
<keyword evidence="3" id="KW-0663">Pyridoxal phosphate</keyword>
<dbReference type="Gene3D" id="3.40.640.10">
    <property type="entry name" value="Type I PLP-dependent aspartate aminotransferase-like (Major domain)"/>
    <property type="match status" value="1"/>
</dbReference>
<sequence>MLIDSTYPKSFASDNHAGVHPTILEAIAAANHGDAPAYGGDSWTSAFEEKVREVFGAGAEGFAVLNGAGANMVGLALMLGRRYDAIICPDSAHIATHEAGAAERLLGVKLMTAPTEHGKLRPDDIRSSLGGIGNPNESQPAVVSISQATELGTCYSPDEIGALAEAAHAAGLRLHLDGARLANAAAFLGCDLKAITTDAGVDVFSFGGTKNGALAAEAVVVLDPSLTEAVPFLRRQSLQLASKMRFISAQLSALLTDDLWLQNAAHANNMAMRLADGIADVHGVSLAEPVESNAVFATIPPAVAETLQRRYLFHHWDETAGIVRWMTAFDTTPEHVDDFLDDIRKAAAM</sequence>
<protein>
    <submittedName>
        <fullName evidence="5">Aminotransferase class V-fold PLP-dependent enzyme</fullName>
    </submittedName>
</protein>
<comment type="caution">
    <text evidence="5">The sequence shown here is derived from an EMBL/GenBank/DDBJ whole genome shotgun (WGS) entry which is preliminary data.</text>
</comment>
<dbReference type="InterPro" id="IPR015422">
    <property type="entry name" value="PyrdxlP-dep_Trfase_small"/>
</dbReference>
<dbReference type="PANTHER" id="PTHR48097">
    <property type="entry name" value="L-THREONINE ALDOLASE-RELATED"/>
    <property type="match status" value="1"/>
</dbReference>
<gene>
    <name evidence="5" type="ORF">ITP53_55260</name>
</gene>
<name>A0A931AQN3_9ACTN</name>
<evidence type="ECO:0000256" key="2">
    <source>
        <dbReference type="ARBA" id="ARBA00006966"/>
    </source>
</evidence>
<dbReference type="AlphaFoldDB" id="A0A931AQN3"/>
<dbReference type="InterPro" id="IPR015424">
    <property type="entry name" value="PyrdxlP-dep_Trfase"/>
</dbReference>
<proteinExistence type="inferred from homology"/>
<dbReference type="Proteomes" id="UP000605361">
    <property type="component" value="Unassembled WGS sequence"/>
</dbReference>
<dbReference type="GO" id="GO:0008483">
    <property type="term" value="F:transaminase activity"/>
    <property type="evidence" value="ECO:0007669"/>
    <property type="project" value="UniProtKB-KW"/>
</dbReference>
<dbReference type="InterPro" id="IPR001597">
    <property type="entry name" value="ArAA_b-elim_lyase/Thr_aldolase"/>
</dbReference>
<keyword evidence="6" id="KW-1185">Reference proteome</keyword>
<dbReference type="GO" id="GO:0006520">
    <property type="term" value="P:amino acid metabolic process"/>
    <property type="evidence" value="ECO:0007669"/>
    <property type="project" value="InterPro"/>
</dbReference>
<feature type="domain" description="Aromatic amino acid beta-eliminating lyase/threonine aldolase" evidence="4">
    <location>
        <begin position="11"/>
        <end position="297"/>
    </location>
</feature>
<dbReference type="Pfam" id="PF01212">
    <property type="entry name" value="Beta_elim_lyase"/>
    <property type="match status" value="1"/>
</dbReference>
<keyword evidence="5" id="KW-0032">Aminotransferase</keyword>
<accession>A0A931AQN3</accession>
<dbReference type="Gene3D" id="3.90.1150.10">
    <property type="entry name" value="Aspartate Aminotransferase, domain 1"/>
    <property type="match status" value="1"/>
</dbReference>